<dbReference type="EMBL" id="MU266648">
    <property type="protein sequence ID" value="KAH7919569.1"/>
    <property type="molecule type" value="Genomic_DNA"/>
</dbReference>
<gene>
    <name evidence="1" type="ORF">BV22DRAFT_980809</name>
</gene>
<protein>
    <submittedName>
        <fullName evidence="1">Uncharacterized protein</fullName>
    </submittedName>
</protein>
<feature type="non-terminal residue" evidence="1">
    <location>
        <position position="1"/>
    </location>
</feature>
<keyword evidence="2" id="KW-1185">Reference proteome</keyword>
<reference evidence="1" key="1">
    <citation type="journal article" date="2021" name="New Phytol.">
        <title>Evolutionary innovations through gain and loss of genes in the ectomycorrhizal Boletales.</title>
        <authorList>
            <person name="Wu G."/>
            <person name="Miyauchi S."/>
            <person name="Morin E."/>
            <person name="Kuo A."/>
            <person name="Drula E."/>
            <person name="Varga T."/>
            <person name="Kohler A."/>
            <person name="Feng B."/>
            <person name="Cao Y."/>
            <person name="Lipzen A."/>
            <person name="Daum C."/>
            <person name="Hundley H."/>
            <person name="Pangilinan J."/>
            <person name="Johnson J."/>
            <person name="Barry K."/>
            <person name="LaButti K."/>
            <person name="Ng V."/>
            <person name="Ahrendt S."/>
            <person name="Min B."/>
            <person name="Choi I.G."/>
            <person name="Park H."/>
            <person name="Plett J.M."/>
            <person name="Magnuson J."/>
            <person name="Spatafora J.W."/>
            <person name="Nagy L.G."/>
            <person name="Henrissat B."/>
            <person name="Grigoriev I.V."/>
            <person name="Yang Z.L."/>
            <person name="Xu J."/>
            <person name="Martin F.M."/>
        </authorList>
    </citation>
    <scope>NUCLEOTIDE SEQUENCE</scope>
    <source>
        <strain evidence="1">KUC20120723A-06</strain>
    </source>
</reference>
<dbReference type="Proteomes" id="UP000790709">
    <property type="component" value="Unassembled WGS sequence"/>
</dbReference>
<name>A0ACB8B2D8_9AGAM</name>
<feature type="non-terminal residue" evidence="1">
    <location>
        <position position="64"/>
    </location>
</feature>
<evidence type="ECO:0000313" key="1">
    <source>
        <dbReference type="EMBL" id="KAH7919569.1"/>
    </source>
</evidence>
<comment type="caution">
    <text evidence="1">The sequence shown here is derived from an EMBL/GenBank/DDBJ whole genome shotgun (WGS) entry which is preliminary data.</text>
</comment>
<sequence length="64" mass="7431">QPYHTSILSGYCWVLELLEGHLECIHCELGVHRHVFDQLIEVLKNAGYNNSRHVTLEEQLAIFL</sequence>
<accession>A0ACB8B2D8</accession>
<evidence type="ECO:0000313" key="2">
    <source>
        <dbReference type="Proteomes" id="UP000790709"/>
    </source>
</evidence>
<proteinExistence type="predicted"/>
<organism evidence="1 2">
    <name type="scientific">Leucogyrophana mollusca</name>
    <dbReference type="NCBI Taxonomy" id="85980"/>
    <lineage>
        <taxon>Eukaryota</taxon>
        <taxon>Fungi</taxon>
        <taxon>Dikarya</taxon>
        <taxon>Basidiomycota</taxon>
        <taxon>Agaricomycotina</taxon>
        <taxon>Agaricomycetes</taxon>
        <taxon>Agaricomycetidae</taxon>
        <taxon>Boletales</taxon>
        <taxon>Boletales incertae sedis</taxon>
        <taxon>Leucogyrophana</taxon>
    </lineage>
</organism>